<protein>
    <submittedName>
        <fullName evidence="2">Uncharacterized protein</fullName>
    </submittedName>
</protein>
<dbReference type="Proteomes" id="UP001345219">
    <property type="component" value="Chromosome 24"/>
</dbReference>
<name>A0AAN7KQE7_9MYRT</name>
<feature type="chain" id="PRO_5042983335" evidence="1">
    <location>
        <begin position="29"/>
        <end position="84"/>
    </location>
</feature>
<gene>
    <name evidence="2" type="ORF">SAY87_031859</name>
</gene>
<dbReference type="AlphaFoldDB" id="A0AAN7KQE7"/>
<feature type="signal peptide" evidence="1">
    <location>
        <begin position="1"/>
        <end position="28"/>
    </location>
</feature>
<evidence type="ECO:0000256" key="1">
    <source>
        <dbReference type="SAM" id="SignalP"/>
    </source>
</evidence>
<dbReference type="PANTHER" id="PTHR37078:SF6">
    <property type="entry name" value="NODULE CYSTEINE-RICH (NCR) SECRETED PEPTIDE"/>
    <property type="match status" value="1"/>
</dbReference>
<sequence>MSSSRTSLFMPWLLLLLVATASEDRVVAQASRPISSLPRWPSQQRYSKILATLGIVCKCCDEGQCASTWEGPCSQLQCLPWKLS</sequence>
<organism evidence="2 3">
    <name type="scientific">Trapa incisa</name>
    <dbReference type="NCBI Taxonomy" id="236973"/>
    <lineage>
        <taxon>Eukaryota</taxon>
        <taxon>Viridiplantae</taxon>
        <taxon>Streptophyta</taxon>
        <taxon>Embryophyta</taxon>
        <taxon>Tracheophyta</taxon>
        <taxon>Spermatophyta</taxon>
        <taxon>Magnoliopsida</taxon>
        <taxon>eudicotyledons</taxon>
        <taxon>Gunneridae</taxon>
        <taxon>Pentapetalae</taxon>
        <taxon>rosids</taxon>
        <taxon>malvids</taxon>
        <taxon>Myrtales</taxon>
        <taxon>Lythraceae</taxon>
        <taxon>Trapa</taxon>
    </lineage>
</organism>
<evidence type="ECO:0000313" key="3">
    <source>
        <dbReference type="Proteomes" id="UP001345219"/>
    </source>
</evidence>
<keyword evidence="3" id="KW-1185">Reference proteome</keyword>
<comment type="caution">
    <text evidence="2">The sequence shown here is derived from an EMBL/GenBank/DDBJ whole genome shotgun (WGS) entry which is preliminary data.</text>
</comment>
<dbReference type="PANTHER" id="PTHR37078">
    <property type="entry name" value="NODULE CYSTEINE-RICH (NCR) SECRETED PEPTIDE"/>
    <property type="match status" value="1"/>
</dbReference>
<proteinExistence type="predicted"/>
<accession>A0AAN7KQE7</accession>
<dbReference type="EMBL" id="JAXIOK010000005">
    <property type="protein sequence ID" value="KAK4771327.1"/>
    <property type="molecule type" value="Genomic_DNA"/>
</dbReference>
<keyword evidence="1" id="KW-0732">Signal</keyword>
<evidence type="ECO:0000313" key="2">
    <source>
        <dbReference type="EMBL" id="KAK4771327.1"/>
    </source>
</evidence>
<reference evidence="2 3" key="1">
    <citation type="journal article" date="2023" name="Hortic Res">
        <title>Pangenome of water caltrop reveals structural variations and asymmetric subgenome divergence after allopolyploidization.</title>
        <authorList>
            <person name="Zhang X."/>
            <person name="Chen Y."/>
            <person name="Wang L."/>
            <person name="Yuan Y."/>
            <person name="Fang M."/>
            <person name="Shi L."/>
            <person name="Lu R."/>
            <person name="Comes H.P."/>
            <person name="Ma Y."/>
            <person name="Chen Y."/>
            <person name="Huang G."/>
            <person name="Zhou Y."/>
            <person name="Zheng Z."/>
            <person name="Qiu Y."/>
        </authorList>
    </citation>
    <scope>NUCLEOTIDE SEQUENCE [LARGE SCALE GENOMIC DNA]</scope>
    <source>
        <tissue evidence="2">Roots</tissue>
    </source>
</reference>